<accession>A0ABR5D308</accession>
<proteinExistence type="predicted"/>
<name>A0ABR5D308_9HYPH</name>
<organism evidence="1 2">
    <name type="scientific">Agrobacterium arsenijevicii</name>
    <dbReference type="NCBI Taxonomy" id="1585697"/>
    <lineage>
        <taxon>Bacteria</taxon>
        <taxon>Pseudomonadati</taxon>
        <taxon>Pseudomonadota</taxon>
        <taxon>Alphaproteobacteria</taxon>
        <taxon>Hyphomicrobiales</taxon>
        <taxon>Rhizobiaceae</taxon>
        <taxon>Rhizobium/Agrobacterium group</taxon>
        <taxon>Agrobacterium</taxon>
    </lineage>
</organism>
<evidence type="ECO:0000313" key="2">
    <source>
        <dbReference type="Proteomes" id="UP000032564"/>
    </source>
</evidence>
<comment type="caution">
    <text evidence="1">The sequence shown here is derived from an EMBL/GenBank/DDBJ whole genome shotgun (WGS) entry which is preliminary data.</text>
</comment>
<dbReference type="Proteomes" id="UP000032564">
    <property type="component" value="Unassembled WGS sequence"/>
</dbReference>
<sequence length="89" mass="10395">MNRFASETVAEIYAWRFAIDIDEHLSIATHRRLHPLVAARSLQDVDVYGPIFNWPNAPGRLGILVEGKWYLTFEWIEPLGAFEIRLERK</sequence>
<gene>
    <name evidence="1" type="ORF">RP75_21060</name>
</gene>
<evidence type="ECO:0000313" key="1">
    <source>
        <dbReference type="EMBL" id="KJF71421.1"/>
    </source>
</evidence>
<dbReference type="EMBL" id="JWIT01000017">
    <property type="protein sequence ID" value="KJF71421.1"/>
    <property type="molecule type" value="Genomic_DNA"/>
</dbReference>
<dbReference type="RefSeq" id="WP_045022212.1">
    <property type="nucleotide sequence ID" value="NZ_CP166106.1"/>
</dbReference>
<reference evidence="1 2" key="1">
    <citation type="submission" date="2014-12" db="EMBL/GenBank/DDBJ databases">
        <authorList>
            <person name="Kuzmanovic N."/>
            <person name="Pulawska J."/>
            <person name="Obradovic A."/>
        </authorList>
    </citation>
    <scope>NUCLEOTIDE SEQUENCE [LARGE SCALE GENOMIC DNA]</scope>
    <source>
        <strain evidence="1 2">KFB 330</strain>
    </source>
</reference>
<keyword evidence="2" id="KW-1185">Reference proteome</keyword>
<protein>
    <submittedName>
        <fullName evidence="1">Uncharacterized protein</fullName>
    </submittedName>
</protein>